<dbReference type="InterPro" id="IPR027417">
    <property type="entry name" value="P-loop_NTPase"/>
</dbReference>
<dbReference type="InterPro" id="IPR003593">
    <property type="entry name" value="AAA+_ATPase"/>
</dbReference>
<dbReference type="PANTHER" id="PTHR43335:SF8">
    <property type="entry name" value="ABC TRANSPORTER, ATP-BINDING PROTEIN"/>
    <property type="match status" value="1"/>
</dbReference>
<gene>
    <name evidence="6" type="ORF">HF838_18235</name>
</gene>
<evidence type="ECO:0000313" key="6">
    <source>
        <dbReference type="EMBL" id="NMF00169.1"/>
    </source>
</evidence>
<accession>A0A848CYG0</accession>
<proteinExistence type="inferred from homology"/>
<dbReference type="Proteomes" id="UP000561326">
    <property type="component" value="Unassembled WGS sequence"/>
</dbReference>
<name>A0A848CYG0_ANEAE</name>
<evidence type="ECO:0000256" key="1">
    <source>
        <dbReference type="ARBA" id="ARBA00005417"/>
    </source>
</evidence>
<dbReference type="InterPro" id="IPR003439">
    <property type="entry name" value="ABC_transporter-like_ATP-bd"/>
</dbReference>
<dbReference type="SMART" id="SM00382">
    <property type="entry name" value="AAA"/>
    <property type="match status" value="1"/>
</dbReference>
<dbReference type="GO" id="GO:0016887">
    <property type="term" value="F:ATP hydrolysis activity"/>
    <property type="evidence" value="ECO:0007669"/>
    <property type="project" value="InterPro"/>
</dbReference>
<dbReference type="OrthoDB" id="9804819at2"/>
<sequence>MKGITVIRTYSLTKRFKSITAVDAVDLHIRRGEIYALLGEPGSGKTTLLRLLLGLMKPTDGVVELFGAKHKHTDRKMMERIGYLHGDSGLLPHMTVVEHLEMHRKLMGIPGKQCIEEALRTLSLSECRHLRAAELPLDMRRRLALARALLHRPELLVLDEPLHGLEGDTRQDLLRLFRDLAQSRQATIVCTGRKLDEIQYTASRIGLMANGSVIKEFGASEILDHFRDRLDIKVSDTSKASVLLEQELRIHDYTVAGAGLISVYEQLHRSAEINRVLMLGNVDVYELSFGTTERSMHKLMEVTEC</sequence>
<evidence type="ECO:0000256" key="2">
    <source>
        <dbReference type="ARBA" id="ARBA00022448"/>
    </source>
</evidence>
<evidence type="ECO:0000259" key="5">
    <source>
        <dbReference type="PROSITE" id="PS50893"/>
    </source>
</evidence>
<organism evidence="6 7">
    <name type="scientific">Aneurinibacillus aneurinilyticus</name>
    <name type="common">Bacillus aneurinolyticus</name>
    <dbReference type="NCBI Taxonomy" id="1391"/>
    <lineage>
        <taxon>Bacteria</taxon>
        <taxon>Bacillati</taxon>
        <taxon>Bacillota</taxon>
        <taxon>Bacilli</taxon>
        <taxon>Bacillales</taxon>
        <taxon>Paenibacillaceae</taxon>
        <taxon>Aneurinibacillus group</taxon>
        <taxon>Aneurinibacillus</taxon>
    </lineage>
</organism>
<comment type="similarity">
    <text evidence="1">Belongs to the ABC transporter superfamily.</text>
</comment>
<dbReference type="Gene3D" id="3.40.50.300">
    <property type="entry name" value="P-loop containing nucleotide triphosphate hydrolases"/>
    <property type="match status" value="1"/>
</dbReference>
<reference evidence="6 7" key="1">
    <citation type="submission" date="2020-04" db="EMBL/GenBank/DDBJ databases">
        <authorList>
            <person name="Hitch T.C.A."/>
            <person name="Wylensek D."/>
            <person name="Clavel T."/>
        </authorList>
    </citation>
    <scope>NUCLEOTIDE SEQUENCE [LARGE SCALE GENOMIC DNA]</scope>
    <source>
        <strain evidence="6 7">WB01_D5_05</strain>
    </source>
</reference>
<dbReference type="AlphaFoldDB" id="A0A848CYG0"/>
<keyword evidence="3" id="KW-0547">Nucleotide-binding</keyword>
<evidence type="ECO:0000313" key="7">
    <source>
        <dbReference type="Proteomes" id="UP000561326"/>
    </source>
</evidence>
<keyword evidence="4 6" id="KW-0067">ATP-binding</keyword>
<evidence type="ECO:0000256" key="3">
    <source>
        <dbReference type="ARBA" id="ARBA00022741"/>
    </source>
</evidence>
<dbReference type="SUPFAM" id="SSF52540">
    <property type="entry name" value="P-loop containing nucleoside triphosphate hydrolases"/>
    <property type="match status" value="1"/>
</dbReference>
<dbReference type="PROSITE" id="PS50893">
    <property type="entry name" value="ABC_TRANSPORTER_2"/>
    <property type="match status" value="1"/>
</dbReference>
<dbReference type="GeneID" id="92838817"/>
<evidence type="ECO:0000256" key="4">
    <source>
        <dbReference type="ARBA" id="ARBA00022840"/>
    </source>
</evidence>
<dbReference type="RefSeq" id="WP_021621053.1">
    <property type="nucleotide sequence ID" value="NZ_CABKST010000113.1"/>
</dbReference>
<comment type="caution">
    <text evidence="6">The sequence shown here is derived from an EMBL/GenBank/DDBJ whole genome shotgun (WGS) entry which is preliminary data.</text>
</comment>
<dbReference type="EMBL" id="JABAGO010000040">
    <property type="protein sequence ID" value="NMF00169.1"/>
    <property type="molecule type" value="Genomic_DNA"/>
</dbReference>
<protein>
    <submittedName>
        <fullName evidence="6">ABC transporter ATP-binding protein</fullName>
    </submittedName>
</protein>
<dbReference type="PANTHER" id="PTHR43335">
    <property type="entry name" value="ABC TRANSPORTER, ATP-BINDING PROTEIN"/>
    <property type="match status" value="1"/>
</dbReference>
<dbReference type="GO" id="GO:0005524">
    <property type="term" value="F:ATP binding"/>
    <property type="evidence" value="ECO:0007669"/>
    <property type="project" value="UniProtKB-KW"/>
</dbReference>
<dbReference type="Pfam" id="PF00005">
    <property type="entry name" value="ABC_tran"/>
    <property type="match status" value="1"/>
</dbReference>
<feature type="domain" description="ABC transporter" evidence="5">
    <location>
        <begin position="7"/>
        <end position="235"/>
    </location>
</feature>
<keyword evidence="2" id="KW-0813">Transport</keyword>